<accession>E7RRP7</accession>
<sequence>MDFYFVYSSGGGAGDWNGIDRIFLQYMPKYFKDHILIKFGDIFFNHRSHTSIVKPKIWNTVDNVRKWVCDNTDDPVMLRPSNLIMDVGTTKMVSYITEKYDNINAEEIIWKFDDIMEKEQILDKYCSVINSSSIDNAVTFDIPNLFKVRTQSGNISRDLFSDTVNKRQLIDACIRYANITYRGTGKNTDKLLTIINVAWTNEDIEYYLSQLDYMPTKLGIGGLADYPKNKMQVRLQAMDNLLHLERFNKVHFLGCGGIAKAEIIKNTLGNNKCFSVDNTTAYNRAIDGNTKNTAFSGYFDYVTKKLIRITPDTYRKILKLHEAALEVAYFNMSDMKEILKGILLHQSGQSSSYTYECRARLIIHNFDVFRYNAR</sequence>
<evidence type="ECO:0000313" key="1">
    <source>
        <dbReference type="EMBL" id="EFZ36935.1"/>
    </source>
</evidence>
<reference evidence="1" key="1">
    <citation type="submission" date="2011-01" db="EMBL/GenBank/DDBJ databases">
        <authorList>
            <person name="Muzny D."/>
            <person name="Qin X."/>
            <person name="Buhay C."/>
            <person name="Dugan-Rocha S."/>
            <person name="Ding Y."/>
            <person name="Chen G."/>
            <person name="Hawes A."/>
            <person name="Holder M."/>
            <person name="Jhangiani S."/>
            <person name="Johnson A."/>
            <person name="Khan Z."/>
            <person name="Li Z."/>
            <person name="Liu W."/>
            <person name="Liu X."/>
            <person name="Perez L."/>
            <person name="Shen H."/>
            <person name="Wang Q."/>
            <person name="Watt J."/>
            <person name="Xi L."/>
            <person name="Xin Y."/>
            <person name="Zhou J."/>
            <person name="Deng J."/>
            <person name="Jiang H."/>
            <person name="Liu Y."/>
            <person name="Qu J."/>
            <person name="Song X.-Z."/>
            <person name="Zhang L."/>
            <person name="Villasana D."/>
            <person name="Johnson A."/>
            <person name="Liu J."/>
            <person name="Liyanage D."/>
            <person name="Lorensuhewa L."/>
            <person name="Robinson T."/>
            <person name="Song A."/>
            <person name="Song B.-B."/>
            <person name="Dinh H."/>
            <person name="Thornton R."/>
            <person name="Coyle M."/>
            <person name="Francisco L."/>
            <person name="Jackson L."/>
            <person name="Javaid M."/>
            <person name="Korchina V."/>
            <person name="Kovar C."/>
            <person name="Mata R."/>
            <person name="Mathew T."/>
            <person name="Ngo R."/>
            <person name="Nguyen L."/>
            <person name="Nguyen N."/>
            <person name="Okwuonu G."/>
            <person name="Ongeri F."/>
            <person name="Pham C."/>
            <person name="Simmons D."/>
            <person name="Wilczek-Boney K."/>
            <person name="Hale W."/>
            <person name="Jakkamsetti A."/>
            <person name="Pham P."/>
            <person name="Ruth R."/>
            <person name="San Lucas F."/>
            <person name="Warren J."/>
            <person name="Zhang J."/>
            <person name="Zhao Z."/>
            <person name="Zhou C."/>
            <person name="Zhu D."/>
            <person name="Lee S."/>
            <person name="Bess C."/>
            <person name="Blankenburg K."/>
            <person name="Forbes L."/>
            <person name="Fu Q."/>
            <person name="Gubbala S."/>
            <person name="Hirani K."/>
            <person name="Jayaseelan J.C."/>
            <person name="Lara F."/>
            <person name="Munidasa M."/>
            <person name="Palculict T."/>
            <person name="Patil S."/>
            <person name="Pu L.-L."/>
            <person name="Saada N."/>
            <person name="Tang L."/>
            <person name="Weissenberger G."/>
            <person name="Zhu Y."/>
            <person name="Hemphill L."/>
            <person name="Shang Y."/>
            <person name="Youmans B."/>
            <person name="Ayvaz T."/>
            <person name="Ross M."/>
            <person name="Santibanez J."/>
            <person name="Aqrawi P."/>
            <person name="Gross S."/>
            <person name="Joshi V."/>
            <person name="Fowler G."/>
            <person name="Nazareth L."/>
            <person name="Reid J."/>
            <person name="Worley K."/>
            <person name="Petrosino J."/>
            <person name="Highlander S."/>
            <person name="Gibbs R."/>
        </authorList>
    </citation>
    <scope>NUCLEOTIDE SEQUENCE [LARGE SCALE GENOMIC DNA]</scope>
    <source>
        <strain evidence="1">ATCC 33269</strain>
    </source>
</reference>
<evidence type="ECO:0000313" key="2">
    <source>
        <dbReference type="Proteomes" id="UP000005580"/>
    </source>
</evidence>
<dbReference type="HOGENOM" id="CLU_739362_0_0_10"/>
<organism evidence="1 2">
    <name type="scientific">Hoylesella oralis ATCC 33269</name>
    <dbReference type="NCBI Taxonomy" id="873533"/>
    <lineage>
        <taxon>Bacteria</taxon>
        <taxon>Pseudomonadati</taxon>
        <taxon>Bacteroidota</taxon>
        <taxon>Bacteroidia</taxon>
        <taxon>Bacteroidales</taxon>
        <taxon>Prevotellaceae</taxon>
        <taxon>Hoylesella</taxon>
    </lineage>
</organism>
<dbReference type="STRING" id="28134.SAMN05444288_1483"/>
<comment type="caution">
    <text evidence="1">The sequence shown here is derived from an EMBL/GenBank/DDBJ whole genome shotgun (WGS) entry which is preliminary data.</text>
</comment>
<dbReference type="EMBL" id="AEPE02000005">
    <property type="protein sequence ID" value="EFZ36935.1"/>
    <property type="molecule type" value="Genomic_DNA"/>
</dbReference>
<proteinExistence type="predicted"/>
<protein>
    <submittedName>
        <fullName evidence="1">Uncharacterized protein</fullName>
    </submittedName>
</protein>
<keyword evidence="2" id="KW-1185">Reference proteome</keyword>
<name>E7RRP7_9BACT</name>
<dbReference type="RefSeq" id="WP_004370030.1">
    <property type="nucleotide sequence ID" value="NZ_GL833119.1"/>
</dbReference>
<gene>
    <name evidence="1" type="ORF">HMPREF0663_11848</name>
</gene>
<dbReference type="AlphaFoldDB" id="E7RRP7"/>
<dbReference type="Proteomes" id="UP000005580">
    <property type="component" value="Unassembled WGS sequence"/>
</dbReference>